<proteinExistence type="predicted"/>
<reference evidence="2 3" key="1">
    <citation type="journal article" date="2016" name="Microbiol. Immunol.">
        <title>Complete genome sequence of Streptococcus troglodytae TKU31 isolated from the oral cavity of a chimpanzee (Pan troglodytes).</title>
        <authorList>
            <person name="Okamoto M."/>
            <person name="Naito M."/>
            <person name="Miyanohara M."/>
            <person name="Imai S."/>
            <person name="Nomura Y."/>
            <person name="Saito W."/>
            <person name="Momoi Y."/>
            <person name="Takada K."/>
            <person name="Miyabe-Nishiwaki T."/>
            <person name="Tomonaga M."/>
            <person name="Hanada N."/>
        </authorList>
    </citation>
    <scope>NUCLEOTIDE SEQUENCE [LARGE SCALE GENOMIC DNA]</scope>
    <source>
        <strain evidence="3">TKU 31</strain>
    </source>
</reference>
<evidence type="ECO:0000259" key="1">
    <source>
        <dbReference type="PROSITE" id="PS50943"/>
    </source>
</evidence>
<organism evidence="2 3">
    <name type="scientific">Streptococcus troglodytae</name>
    <dbReference type="NCBI Taxonomy" id="1111760"/>
    <lineage>
        <taxon>Bacteria</taxon>
        <taxon>Bacillati</taxon>
        <taxon>Bacillota</taxon>
        <taxon>Bacilli</taxon>
        <taxon>Lactobacillales</taxon>
        <taxon>Streptococcaceae</taxon>
        <taxon>Streptococcus</taxon>
    </lineage>
</organism>
<dbReference type="EMBL" id="AP014612">
    <property type="protein sequence ID" value="BAQ24061.1"/>
    <property type="molecule type" value="Genomic_DNA"/>
</dbReference>
<gene>
    <name evidence="2" type="ORF">SRT_08000</name>
</gene>
<dbReference type="InterPro" id="IPR010982">
    <property type="entry name" value="Lambda_DNA-bd_dom_sf"/>
</dbReference>
<dbReference type="PROSITE" id="PS50943">
    <property type="entry name" value="HTH_CROC1"/>
    <property type="match status" value="1"/>
</dbReference>
<accession>A0A1L7LIP3</accession>
<dbReference type="KEGG" id="strg:SRT_08000"/>
<keyword evidence="3" id="KW-1185">Reference proteome</keyword>
<dbReference type="SMART" id="SM00530">
    <property type="entry name" value="HTH_XRE"/>
    <property type="match status" value="1"/>
</dbReference>
<protein>
    <submittedName>
        <fullName evidence="2">Plasmid maintenance system antidote protein</fullName>
    </submittedName>
</protein>
<dbReference type="Pfam" id="PF01381">
    <property type="entry name" value="HTH_3"/>
    <property type="match status" value="1"/>
</dbReference>
<name>A0A1L7LIP3_9STRE</name>
<dbReference type="InterPro" id="IPR001387">
    <property type="entry name" value="Cro/C1-type_HTH"/>
</dbReference>
<dbReference type="Gene3D" id="1.10.260.40">
    <property type="entry name" value="lambda repressor-like DNA-binding domains"/>
    <property type="match status" value="1"/>
</dbReference>
<dbReference type="SUPFAM" id="SSF47413">
    <property type="entry name" value="lambda repressor-like DNA-binding domains"/>
    <property type="match status" value="1"/>
</dbReference>
<dbReference type="AlphaFoldDB" id="A0A1L7LIP3"/>
<evidence type="ECO:0000313" key="2">
    <source>
        <dbReference type="EMBL" id="BAQ24061.1"/>
    </source>
</evidence>
<dbReference type="CDD" id="cd00093">
    <property type="entry name" value="HTH_XRE"/>
    <property type="match status" value="1"/>
</dbReference>
<dbReference type="RefSeq" id="WP_128833141.1">
    <property type="nucleotide sequence ID" value="NZ_AP014612.1"/>
</dbReference>
<dbReference type="Proteomes" id="UP000217758">
    <property type="component" value="Chromosome"/>
</dbReference>
<dbReference type="GO" id="GO:0003677">
    <property type="term" value="F:DNA binding"/>
    <property type="evidence" value="ECO:0007669"/>
    <property type="project" value="InterPro"/>
</dbReference>
<feature type="domain" description="HTH cro/C1-type" evidence="1">
    <location>
        <begin position="20"/>
        <end position="74"/>
    </location>
</feature>
<sequence>MLNRKHKMTAPAVTSAADTLSELLAYHHIKQSDFAERIGVSQKHVSDLLNRKKFLNADLAVRVEQVTGLPAEFLLRLDINYKLAHHKEDNSGHSTKFLQAYDWVV</sequence>
<evidence type="ECO:0000313" key="3">
    <source>
        <dbReference type="Proteomes" id="UP000217758"/>
    </source>
</evidence>